<feature type="repeat" description="Pumilio" evidence="4">
    <location>
        <begin position="186"/>
        <end position="221"/>
    </location>
</feature>
<evidence type="ECO:0000256" key="5">
    <source>
        <dbReference type="SAM" id="MobiDB-lite"/>
    </source>
</evidence>
<evidence type="ECO:0000259" key="6">
    <source>
        <dbReference type="PROSITE" id="PS50303"/>
    </source>
</evidence>
<feature type="repeat" description="Pumilio" evidence="4">
    <location>
        <begin position="222"/>
        <end position="259"/>
    </location>
</feature>
<keyword evidence="3" id="KW-0221">Differentiation</keyword>
<dbReference type="InterPro" id="IPR001313">
    <property type="entry name" value="Pumilio_RNA-bd_rpt"/>
</dbReference>
<feature type="domain" description="PUM-HD" evidence="6">
    <location>
        <begin position="81"/>
        <end position="480"/>
    </location>
</feature>
<keyword evidence="8" id="KW-1185">Reference proteome</keyword>
<dbReference type="EMBL" id="CANHGI010000002">
    <property type="protein sequence ID" value="CAI5442028.1"/>
    <property type="molecule type" value="Genomic_DNA"/>
</dbReference>
<dbReference type="InterPro" id="IPR016024">
    <property type="entry name" value="ARM-type_fold"/>
</dbReference>
<keyword evidence="1" id="KW-0217">Developmental protein</keyword>
<dbReference type="GO" id="GO:0003730">
    <property type="term" value="F:mRNA 3'-UTR binding"/>
    <property type="evidence" value="ECO:0007669"/>
    <property type="project" value="TreeGrafter"/>
</dbReference>
<dbReference type="PROSITE" id="PS50303">
    <property type="entry name" value="PUM_HD"/>
    <property type="match status" value="1"/>
</dbReference>
<feature type="region of interest" description="Disordered" evidence="5">
    <location>
        <begin position="514"/>
        <end position="534"/>
    </location>
</feature>
<evidence type="ECO:0000256" key="1">
    <source>
        <dbReference type="ARBA" id="ARBA00022473"/>
    </source>
</evidence>
<dbReference type="PROSITE" id="PS50302">
    <property type="entry name" value="PUM"/>
    <property type="match status" value="5"/>
</dbReference>
<dbReference type="Gene3D" id="1.25.10.10">
    <property type="entry name" value="Leucine-rich Repeat Variant"/>
    <property type="match status" value="1"/>
</dbReference>
<dbReference type="Proteomes" id="UP001152747">
    <property type="component" value="Unassembled WGS sequence"/>
</dbReference>
<protein>
    <recommendedName>
        <fullName evidence="6">PUM-HD domain-containing protein</fullName>
    </recommendedName>
</protein>
<dbReference type="SMART" id="SM00025">
    <property type="entry name" value="Pumilio"/>
    <property type="match status" value="8"/>
</dbReference>
<feature type="compositionally biased region" description="Polar residues" evidence="5">
    <location>
        <begin position="514"/>
        <end position="528"/>
    </location>
</feature>
<dbReference type="GO" id="GO:0030154">
    <property type="term" value="P:cell differentiation"/>
    <property type="evidence" value="ECO:0007669"/>
    <property type="project" value="UniProtKB-KW"/>
</dbReference>
<evidence type="ECO:0000313" key="8">
    <source>
        <dbReference type="Proteomes" id="UP001152747"/>
    </source>
</evidence>
<feature type="repeat" description="Pumilio" evidence="4">
    <location>
        <begin position="147"/>
        <end position="185"/>
    </location>
</feature>
<dbReference type="GO" id="GO:0005634">
    <property type="term" value="C:nucleus"/>
    <property type="evidence" value="ECO:0007669"/>
    <property type="project" value="TreeGrafter"/>
</dbReference>
<feature type="repeat" description="Pumilio" evidence="4">
    <location>
        <begin position="398"/>
        <end position="437"/>
    </location>
</feature>
<sequence>MDPSLFSPSQEYGIENQENYGNCLGTLRDTYMNEGSEIYLSSCQQNRHLQTSSMEEEIMSRFGILGFDEEPNNFFRLRGVRSSTLPEWILDENGDIRSNITLEKVVEANLLQKFATDKLGCHFLQSSFYGLSTNGTENELRDRICKEILEDRETFLSLCRNIFGNFFLQRIIDVSNRSEQEFITKYICSDIANLCLDKSACRVIQTALERLKPRYADALVDSIPRDRRLMSICTDQNANHVIQKIVKTKSLKRWSFVVDFLCKSEEENLLNICQDKYGCRVVQTIVEILSINSFRKRDEKDSRMRLLHKLMNRILLKCHKLTSNEFANYVIQHIISDRDVLKVYRDTIIDKCLLRNLLSMSQEKYASHVVEQALAHAPLHHLLDMMEEIFDGYVPHPETGKDALDILIFHQFGNYVVQRMLQICCDAINGKRKTVLDGVDCRDRFETWLTKLNLRARREKYRLTRFSSGKKILDILQTMEETYEFSHSPFQFQVDQTIIGAPSSPQMNSLLFTSSSGWQSPQNSTSSIDYPYFE</sequence>
<evidence type="ECO:0000313" key="7">
    <source>
        <dbReference type="EMBL" id="CAI5442028.1"/>
    </source>
</evidence>
<dbReference type="Pfam" id="PF00806">
    <property type="entry name" value="PUF"/>
    <property type="match status" value="8"/>
</dbReference>
<dbReference type="OrthoDB" id="668540at2759"/>
<dbReference type="PANTHER" id="PTHR12537">
    <property type="entry name" value="RNA BINDING PROTEIN PUMILIO-RELATED"/>
    <property type="match status" value="1"/>
</dbReference>
<keyword evidence="2" id="KW-0677">Repeat</keyword>
<dbReference type="InterPro" id="IPR033133">
    <property type="entry name" value="PUM-HD"/>
</dbReference>
<evidence type="ECO:0000256" key="4">
    <source>
        <dbReference type="PROSITE-ProRule" id="PRU00317"/>
    </source>
</evidence>
<feature type="repeat" description="Pumilio" evidence="4">
    <location>
        <begin position="352"/>
        <end position="391"/>
    </location>
</feature>
<proteinExistence type="predicted"/>
<organism evidence="7 8">
    <name type="scientific">Caenorhabditis angaria</name>
    <dbReference type="NCBI Taxonomy" id="860376"/>
    <lineage>
        <taxon>Eukaryota</taxon>
        <taxon>Metazoa</taxon>
        <taxon>Ecdysozoa</taxon>
        <taxon>Nematoda</taxon>
        <taxon>Chromadorea</taxon>
        <taxon>Rhabditida</taxon>
        <taxon>Rhabditina</taxon>
        <taxon>Rhabditomorpha</taxon>
        <taxon>Rhabditoidea</taxon>
        <taxon>Rhabditidae</taxon>
        <taxon>Peloderinae</taxon>
        <taxon>Caenorhabditis</taxon>
    </lineage>
</organism>
<dbReference type="GO" id="GO:0005737">
    <property type="term" value="C:cytoplasm"/>
    <property type="evidence" value="ECO:0007669"/>
    <property type="project" value="TreeGrafter"/>
</dbReference>
<dbReference type="AlphaFoldDB" id="A0A9P1MX09"/>
<dbReference type="PANTHER" id="PTHR12537:SF112">
    <property type="entry name" value="FEM-3 MRNA-BINDING FACTOR 1-RELATED"/>
    <property type="match status" value="1"/>
</dbReference>
<dbReference type="GO" id="GO:0010608">
    <property type="term" value="P:post-transcriptional regulation of gene expression"/>
    <property type="evidence" value="ECO:0007669"/>
    <property type="project" value="TreeGrafter"/>
</dbReference>
<dbReference type="InterPro" id="IPR011989">
    <property type="entry name" value="ARM-like"/>
</dbReference>
<reference evidence="7" key="1">
    <citation type="submission" date="2022-11" db="EMBL/GenBank/DDBJ databases">
        <authorList>
            <person name="Kikuchi T."/>
        </authorList>
    </citation>
    <scope>NUCLEOTIDE SEQUENCE</scope>
    <source>
        <strain evidence="7">PS1010</strain>
    </source>
</reference>
<gene>
    <name evidence="7" type="ORF">CAMP_LOCUS4665</name>
</gene>
<dbReference type="SUPFAM" id="SSF48371">
    <property type="entry name" value="ARM repeat"/>
    <property type="match status" value="1"/>
</dbReference>
<evidence type="ECO:0000256" key="2">
    <source>
        <dbReference type="ARBA" id="ARBA00022737"/>
    </source>
</evidence>
<name>A0A9P1MX09_9PELO</name>
<accession>A0A9P1MX09</accession>
<evidence type="ECO:0000256" key="3">
    <source>
        <dbReference type="ARBA" id="ARBA00022782"/>
    </source>
</evidence>
<comment type="caution">
    <text evidence="7">The sequence shown here is derived from an EMBL/GenBank/DDBJ whole genome shotgun (WGS) entry which is preliminary data.</text>
</comment>